<proteinExistence type="predicted"/>
<dbReference type="InterPro" id="IPR047047">
    <property type="entry name" value="GST_Omega-like_C"/>
</dbReference>
<feature type="active site" description="Nucleophile" evidence="1">
    <location>
        <position position="51"/>
    </location>
</feature>
<dbReference type="GO" id="GO:0004364">
    <property type="term" value="F:glutathione transferase activity"/>
    <property type="evidence" value="ECO:0007669"/>
    <property type="project" value="InterPro"/>
</dbReference>
<sequence>MHQFIDGEWVTEYEATDEDGSFDRQPTSFRDSIDPGAAEPGRYHLYVSYACPWAHRTLITRKLLGLEDVISVDVVDPYRAEGGWQFTPEKEGCTADSINGFDYLREAYIEADPEYTGRVTVPVLWDTEAGTIVNNESREVMRILTTAFADLGNGVDLAPPERRGEIDDALDRIYEPINNGVYRTGFADTQSAYDEAVAELFEALDYWDGVLEEQRYLVGDRLTEADIAMYTTLVRFDEVYHTHFMCNHKLIREYDHLWPYLRDLYTTPGFGETTHIDHINEHYYTTHPDVSPKRIVPMGPDPDFGAPHDRDELPGEPPV</sequence>
<accession>A0A9R1CQC1</accession>
<feature type="site" description="Lowers pKa of active site Cys" evidence="3">
    <location>
        <position position="283"/>
    </location>
</feature>
<dbReference type="SFLD" id="SFLDS00019">
    <property type="entry name" value="Glutathione_Transferase_(cytos"/>
    <property type="match status" value="1"/>
</dbReference>
<evidence type="ECO:0000313" key="6">
    <source>
        <dbReference type="EMBL" id="MCQ4331917.1"/>
    </source>
</evidence>
<dbReference type="PROSITE" id="PS50405">
    <property type="entry name" value="GST_CTER"/>
    <property type="match status" value="1"/>
</dbReference>
<dbReference type="Gene3D" id="3.40.30.10">
    <property type="entry name" value="Glutaredoxin"/>
    <property type="match status" value="1"/>
</dbReference>
<feature type="binding site" evidence="2">
    <location>
        <begin position="136"/>
        <end position="137"/>
    </location>
    <ligand>
        <name>glutathione</name>
        <dbReference type="ChEBI" id="CHEBI:57925"/>
    </ligand>
</feature>
<evidence type="ECO:0000259" key="5">
    <source>
        <dbReference type="PROSITE" id="PS50405"/>
    </source>
</evidence>
<dbReference type="InterPro" id="IPR016639">
    <property type="entry name" value="GST_Omega/GSH"/>
</dbReference>
<evidence type="ECO:0000256" key="4">
    <source>
        <dbReference type="SAM" id="MobiDB-lite"/>
    </source>
</evidence>
<dbReference type="InterPro" id="IPR036282">
    <property type="entry name" value="Glutathione-S-Trfase_C_sf"/>
</dbReference>
<dbReference type="GO" id="GO:0005737">
    <property type="term" value="C:cytoplasm"/>
    <property type="evidence" value="ECO:0007669"/>
    <property type="project" value="TreeGrafter"/>
</dbReference>
<dbReference type="Proteomes" id="UP001139494">
    <property type="component" value="Unassembled WGS sequence"/>
</dbReference>
<dbReference type="SUPFAM" id="SSF47616">
    <property type="entry name" value="GST C-terminal domain-like"/>
    <property type="match status" value="1"/>
</dbReference>
<feature type="site" description="Lowers pKa of active site Cys" evidence="3">
    <location>
        <position position="240"/>
    </location>
</feature>
<dbReference type="SFLD" id="SFLDG01148">
    <property type="entry name" value="Xi_(cytGST)"/>
    <property type="match status" value="1"/>
</dbReference>
<feature type="binding site" evidence="2">
    <location>
        <position position="84"/>
    </location>
    <ligand>
        <name>glutathione</name>
        <dbReference type="ChEBI" id="CHEBI:57925"/>
    </ligand>
</feature>
<dbReference type="InterPro" id="IPR040079">
    <property type="entry name" value="Glutathione_S-Trfase"/>
</dbReference>
<comment type="caution">
    <text evidence="6">The sequence shown here is derived from an EMBL/GenBank/DDBJ whole genome shotgun (WGS) entry which is preliminary data.</text>
</comment>
<feature type="region of interest" description="Disordered" evidence="4">
    <location>
        <begin position="15"/>
        <end position="35"/>
    </location>
</feature>
<gene>
    <name evidence="6" type="ORF">KM295_00145</name>
</gene>
<dbReference type="SFLD" id="SFLDG01206">
    <property type="entry name" value="Xi.1"/>
    <property type="match status" value="1"/>
</dbReference>
<dbReference type="Pfam" id="PF13410">
    <property type="entry name" value="GST_C_2"/>
    <property type="match status" value="1"/>
</dbReference>
<feature type="binding site" evidence="2">
    <location>
        <begin position="118"/>
        <end position="121"/>
    </location>
    <ligand>
        <name>glutathione</name>
        <dbReference type="ChEBI" id="CHEBI:57925"/>
    </ligand>
</feature>
<protein>
    <submittedName>
        <fullName evidence="6">Glutathione S-transferase family protein</fullName>
    </submittedName>
</protein>
<dbReference type="CDD" id="cd03190">
    <property type="entry name" value="GST_C_Omega_like"/>
    <property type="match status" value="1"/>
</dbReference>
<name>A0A9R1CQC1_9EURY</name>
<dbReference type="InterPro" id="IPR010987">
    <property type="entry name" value="Glutathione-S-Trfase_C-like"/>
</dbReference>
<dbReference type="EMBL" id="JAHLKM010000001">
    <property type="protein sequence ID" value="MCQ4331917.1"/>
    <property type="molecule type" value="Genomic_DNA"/>
</dbReference>
<dbReference type="Gene3D" id="1.20.1050.10">
    <property type="match status" value="1"/>
</dbReference>
<dbReference type="InterPro" id="IPR036249">
    <property type="entry name" value="Thioredoxin-like_sf"/>
</dbReference>
<keyword evidence="7" id="KW-1185">Reference proteome</keyword>
<dbReference type="PANTHER" id="PTHR32419:SF6">
    <property type="entry name" value="GLUTATHIONE S-TRANSFERASE OMEGA-LIKE 1-RELATED"/>
    <property type="match status" value="1"/>
</dbReference>
<dbReference type="AlphaFoldDB" id="A0A9R1CQC1"/>
<dbReference type="RefSeq" id="WP_256027718.1">
    <property type="nucleotide sequence ID" value="NZ_JAHLKM010000001.1"/>
</dbReference>
<evidence type="ECO:0000256" key="3">
    <source>
        <dbReference type="PIRSR" id="PIRSR015753-3"/>
    </source>
</evidence>
<dbReference type="InterPro" id="IPR004045">
    <property type="entry name" value="Glutathione_S-Trfase_N"/>
</dbReference>
<feature type="active site" description="Proton donor/acceptor" evidence="1">
    <location>
        <position position="182"/>
    </location>
</feature>
<evidence type="ECO:0000256" key="1">
    <source>
        <dbReference type="PIRSR" id="PIRSR015753-1"/>
    </source>
</evidence>
<dbReference type="PIRSF" id="PIRSF015753">
    <property type="entry name" value="GST"/>
    <property type="match status" value="1"/>
</dbReference>
<reference evidence="6" key="1">
    <citation type="journal article" date="2023" name="Front. Microbiol.">
        <title>Genomic-based phylogenetic and metabolic analyses of the genus Natronomonas, and description of Natronomonas aquatica sp. nov.</title>
        <authorList>
            <person name="Garcia-Roldan A."/>
            <person name="Duran-Viseras A."/>
            <person name="de la Haba R.R."/>
            <person name="Corral P."/>
            <person name="Sanchez-Porro C."/>
            <person name="Ventosa A."/>
        </authorList>
    </citation>
    <scope>NUCLEOTIDE SEQUENCE</scope>
    <source>
        <strain evidence="6">F2-12</strain>
    </source>
</reference>
<feature type="domain" description="GST C-terminal" evidence="5">
    <location>
        <begin position="159"/>
        <end position="304"/>
    </location>
</feature>
<organism evidence="6 7">
    <name type="scientific">Natronomonas aquatica</name>
    <dbReference type="NCBI Taxonomy" id="2841590"/>
    <lineage>
        <taxon>Archaea</taxon>
        <taxon>Methanobacteriati</taxon>
        <taxon>Methanobacteriota</taxon>
        <taxon>Stenosarchaea group</taxon>
        <taxon>Halobacteria</taxon>
        <taxon>Halobacteriales</taxon>
        <taxon>Natronomonadaceae</taxon>
        <taxon>Natronomonas</taxon>
    </lineage>
</organism>
<dbReference type="SUPFAM" id="SSF52833">
    <property type="entry name" value="Thioredoxin-like"/>
    <property type="match status" value="1"/>
</dbReference>
<dbReference type="PANTHER" id="PTHR32419">
    <property type="entry name" value="GLUTATHIONYL-HYDROQUINONE REDUCTASE"/>
    <property type="match status" value="1"/>
</dbReference>
<evidence type="ECO:0000256" key="2">
    <source>
        <dbReference type="PIRSR" id="PIRSR015753-2"/>
    </source>
</evidence>
<evidence type="ECO:0000313" key="7">
    <source>
        <dbReference type="Proteomes" id="UP001139494"/>
    </source>
</evidence>
<dbReference type="Pfam" id="PF13409">
    <property type="entry name" value="GST_N_2"/>
    <property type="match status" value="1"/>
</dbReference>
<feature type="region of interest" description="Disordered" evidence="4">
    <location>
        <begin position="290"/>
        <end position="319"/>
    </location>
</feature>